<protein>
    <recommendedName>
        <fullName evidence="1">HTH cro/C1-type domain-containing protein</fullName>
    </recommendedName>
</protein>
<keyword evidence="3" id="KW-1185">Reference proteome</keyword>
<dbReference type="RefSeq" id="WP_093451987.1">
    <property type="nucleotide sequence ID" value="NZ_FNZG01000003.1"/>
</dbReference>
<dbReference type="PROSITE" id="PS50943">
    <property type="entry name" value="HTH_CROC1"/>
    <property type="match status" value="1"/>
</dbReference>
<dbReference type="InterPro" id="IPR018653">
    <property type="entry name" value="ScfR_C"/>
</dbReference>
<dbReference type="CDD" id="cd00093">
    <property type="entry name" value="HTH_XRE"/>
    <property type="match status" value="1"/>
</dbReference>
<dbReference type="Proteomes" id="UP000231644">
    <property type="component" value="Unassembled WGS sequence"/>
</dbReference>
<dbReference type="InterPro" id="IPR010982">
    <property type="entry name" value="Lambda_DNA-bd_dom_sf"/>
</dbReference>
<accession>A0A1I1KKR1</accession>
<organism evidence="2 3">
    <name type="scientific">Pseudooceanicola nitratireducens</name>
    <dbReference type="NCBI Taxonomy" id="517719"/>
    <lineage>
        <taxon>Bacteria</taxon>
        <taxon>Pseudomonadati</taxon>
        <taxon>Pseudomonadota</taxon>
        <taxon>Alphaproteobacteria</taxon>
        <taxon>Rhodobacterales</taxon>
        <taxon>Paracoccaceae</taxon>
        <taxon>Pseudooceanicola</taxon>
    </lineage>
</organism>
<dbReference type="STRING" id="517719.SAMN05421762_1535"/>
<evidence type="ECO:0000313" key="3">
    <source>
        <dbReference type="Proteomes" id="UP000231644"/>
    </source>
</evidence>
<dbReference type="GO" id="GO:0003677">
    <property type="term" value="F:DNA binding"/>
    <property type="evidence" value="ECO:0007669"/>
    <property type="project" value="InterPro"/>
</dbReference>
<name>A0A1I1KKR1_9RHOB</name>
<feature type="domain" description="HTH cro/C1-type" evidence="1">
    <location>
        <begin position="11"/>
        <end position="65"/>
    </location>
</feature>
<dbReference type="EMBL" id="FOLX01000001">
    <property type="protein sequence ID" value="SFC61251.1"/>
    <property type="molecule type" value="Genomic_DNA"/>
</dbReference>
<dbReference type="SUPFAM" id="SSF47413">
    <property type="entry name" value="lambda repressor-like DNA-binding domains"/>
    <property type="match status" value="1"/>
</dbReference>
<dbReference type="SMART" id="SM00530">
    <property type="entry name" value="HTH_XRE"/>
    <property type="match status" value="1"/>
</dbReference>
<dbReference type="Pfam" id="PF01381">
    <property type="entry name" value="HTH_3"/>
    <property type="match status" value="1"/>
</dbReference>
<dbReference type="Gene3D" id="1.10.260.40">
    <property type="entry name" value="lambda repressor-like DNA-binding domains"/>
    <property type="match status" value="1"/>
</dbReference>
<evidence type="ECO:0000259" key="1">
    <source>
        <dbReference type="PROSITE" id="PS50943"/>
    </source>
</evidence>
<evidence type="ECO:0000313" key="2">
    <source>
        <dbReference type="EMBL" id="SFC61251.1"/>
    </source>
</evidence>
<dbReference type="Pfam" id="PF09856">
    <property type="entry name" value="ScfRs"/>
    <property type="match status" value="1"/>
</dbReference>
<proteinExistence type="predicted"/>
<dbReference type="OrthoDB" id="7790108at2"/>
<dbReference type="AlphaFoldDB" id="A0A1I1KKR1"/>
<sequence length="446" mass="48003">MAKTGLTGSRIRDRRVMMGLRQADLARQAGISASYLNLIEHNRRRIGGKLLLDIAAVLGAEPAHLTEGAEAALVATLRDAASASPGAGAEAETADEFAGRFPGWARLLADQQVRIGRLEQAVEALTDRLAHDPLLAASLHEVLSTVTAIHSASSILVETKQIEPEWRDRFHRNIHEDSARLAEGAQRLVNELDAGQRKEVSLNSPQDELDAFLDKAGHSFAELEGAAVAEDDIEAALAGQSFDTSAAQALARDRLTRLARDAATLPQDRLVTALEAARKAQREAEAPDPTALAADLGVSPALVMRRLIALPQDVAERLLPAAPGLVIADASGTLLYRKEAQGFSLPRYGAACPLWPLFAALSRPVFPIRQAIQLAGRNEGAFLTYAVAEPDHPVRPGADPGLRAHMLIWPQDRLETGSQRVGLTCRICPRVNCLSRREPSIMAREG</sequence>
<reference evidence="2 3" key="1">
    <citation type="submission" date="2016-10" db="EMBL/GenBank/DDBJ databases">
        <authorList>
            <person name="de Groot N.N."/>
        </authorList>
    </citation>
    <scope>NUCLEOTIDE SEQUENCE [LARGE SCALE GENOMIC DNA]</scope>
    <source>
        <strain evidence="2 3">DSM 29619</strain>
    </source>
</reference>
<dbReference type="InterPro" id="IPR001387">
    <property type="entry name" value="Cro/C1-type_HTH"/>
</dbReference>
<gene>
    <name evidence="2" type="ORF">SAMN05421762_1535</name>
</gene>